<evidence type="ECO:0008006" key="3">
    <source>
        <dbReference type="Google" id="ProtNLM"/>
    </source>
</evidence>
<dbReference type="Proteomes" id="UP000006057">
    <property type="component" value="Chromosome"/>
</dbReference>
<accession>I4BPJ1</accession>
<name>I4BPJ1_MYCCN</name>
<dbReference type="eggNOG" id="ENOG502ZJYE">
    <property type="taxonomic scope" value="Bacteria"/>
</dbReference>
<organism evidence="1 2">
    <name type="scientific">Mycolicibacterium chubuense (strain NBB4)</name>
    <name type="common">Mycobacterium chubuense</name>
    <dbReference type="NCBI Taxonomy" id="710421"/>
    <lineage>
        <taxon>Bacteria</taxon>
        <taxon>Bacillati</taxon>
        <taxon>Actinomycetota</taxon>
        <taxon>Actinomycetes</taxon>
        <taxon>Mycobacteriales</taxon>
        <taxon>Mycobacteriaceae</taxon>
        <taxon>Mycolicibacterium</taxon>
    </lineage>
</organism>
<dbReference type="EMBL" id="CP003053">
    <property type="protein sequence ID" value="AFM19198.1"/>
    <property type="molecule type" value="Genomic_DNA"/>
</dbReference>
<sequence precursor="true">MQVRSVLALAVASAVATAWSLTGLVFSPGMARAAPGICPPFCDAIPDSAWIESSSIPLSSVYRWPGLAGVAVTAAKPRFEFESWCASPAIPGDPRDYAVAARATVPNPDGQWNLQAQVLHWRGDTVTGGRTALATIERARMALSSCGATAPTVSPSLTTSEADRLAAVISDPGSRVMHVYLLAEPSNSTVVEVVLWTTIPAVVEWRAVSDAQIFDAMSTPLCAAYLGSCR</sequence>
<keyword evidence="2" id="KW-1185">Reference proteome</keyword>
<protein>
    <recommendedName>
        <fullName evidence="3">ATPase</fullName>
    </recommendedName>
</protein>
<dbReference type="AlphaFoldDB" id="I4BPJ1"/>
<reference evidence="1 2" key="1">
    <citation type="submission" date="2012-06" db="EMBL/GenBank/DDBJ databases">
        <title>Complete sequence of chromosome of Mycobacterium chubuense NBB4.</title>
        <authorList>
            <consortium name="US DOE Joint Genome Institute"/>
            <person name="Lucas S."/>
            <person name="Han J."/>
            <person name="Lapidus A."/>
            <person name="Cheng J.-F."/>
            <person name="Goodwin L."/>
            <person name="Pitluck S."/>
            <person name="Peters L."/>
            <person name="Mikhailova N."/>
            <person name="Teshima H."/>
            <person name="Detter J.C."/>
            <person name="Han C."/>
            <person name="Tapia R."/>
            <person name="Land M."/>
            <person name="Hauser L."/>
            <person name="Kyrpides N."/>
            <person name="Ivanova N."/>
            <person name="Pagani I."/>
            <person name="Mattes T."/>
            <person name="Holmes A."/>
            <person name="Rutledge P."/>
            <person name="Paulsen I."/>
            <person name="Coleman N."/>
            <person name="Woyke T."/>
        </authorList>
    </citation>
    <scope>NUCLEOTIDE SEQUENCE [LARGE SCALE GENOMIC DNA]</scope>
    <source>
        <strain evidence="1 2">NBB4</strain>
    </source>
</reference>
<dbReference type="PATRIC" id="fig|710421.3.peg.4485"/>
<evidence type="ECO:0000313" key="1">
    <source>
        <dbReference type="EMBL" id="AFM19198.1"/>
    </source>
</evidence>
<dbReference type="KEGG" id="mcb:Mycch_4494"/>
<proteinExistence type="predicted"/>
<gene>
    <name evidence="1" type="ordered locus">Mycch_4494</name>
</gene>
<dbReference type="RefSeq" id="WP_014817666.1">
    <property type="nucleotide sequence ID" value="NC_018027.1"/>
</dbReference>
<dbReference type="STRING" id="710421.Mycch_4494"/>
<evidence type="ECO:0000313" key="2">
    <source>
        <dbReference type="Proteomes" id="UP000006057"/>
    </source>
</evidence>
<dbReference type="HOGENOM" id="CLU_075537_1_0_11"/>